<accession>A0A4R1I000</accession>
<reference evidence="3 4" key="1">
    <citation type="submission" date="2019-03" db="EMBL/GenBank/DDBJ databases">
        <title>Sequencing the genomes of 1000 actinobacteria strains.</title>
        <authorList>
            <person name="Klenk H.-P."/>
        </authorList>
    </citation>
    <scope>NUCLEOTIDE SEQUENCE [LARGE SCALE GENOMIC DNA]</scope>
    <source>
        <strain evidence="3 4">DSM 44969</strain>
    </source>
</reference>
<organism evidence="3 4">
    <name type="scientific">Pseudonocardia endophytica</name>
    <dbReference type="NCBI Taxonomy" id="401976"/>
    <lineage>
        <taxon>Bacteria</taxon>
        <taxon>Bacillati</taxon>
        <taxon>Actinomycetota</taxon>
        <taxon>Actinomycetes</taxon>
        <taxon>Pseudonocardiales</taxon>
        <taxon>Pseudonocardiaceae</taxon>
        <taxon>Pseudonocardia</taxon>
    </lineage>
</organism>
<comment type="caution">
    <text evidence="3">The sequence shown here is derived from an EMBL/GenBank/DDBJ whole genome shotgun (WGS) entry which is preliminary data.</text>
</comment>
<proteinExistence type="predicted"/>
<dbReference type="Proteomes" id="UP000295560">
    <property type="component" value="Unassembled WGS sequence"/>
</dbReference>
<evidence type="ECO:0000313" key="4">
    <source>
        <dbReference type="Proteomes" id="UP000295560"/>
    </source>
</evidence>
<dbReference type="SUPFAM" id="SSF54631">
    <property type="entry name" value="CBS-domain pair"/>
    <property type="match status" value="1"/>
</dbReference>
<dbReference type="InterPro" id="IPR046342">
    <property type="entry name" value="CBS_dom_sf"/>
</dbReference>
<dbReference type="Pfam" id="PF00571">
    <property type="entry name" value="CBS"/>
    <property type="match status" value="1"/>
</dbReference>
<feature type="domain" description="CBS" evidence="2">
    <location>
        <begin position="21"/>
        <end position="76"/>
    </location>
</feature>
<keyword evidence="1" id="KW-0129">CBS domain</keyword>
<evidence type="ECO:0000259" key="2">
    <source>
        <dbReference type="PROSITE" id="PS51371"/>
    </source>
</evidence>
<dbReference type="Gene3D" id="3.10.580.10">
    <property type="entry name" value="CBS-domain"/>
    <property type="match status" value="1"/>
</dbReference>
<name>A0A4R1I000_PSEEN</name>
<evidence type="ECO:0000313" key="3">
    <source>
        <dbReference type="EMBL" id="TCK26825.1"/>
    </source>
</evidence>
<dbReference type="RefSeq" id="WP_165922274.1">
    <property type="nucleotide sequence ID" value="NZ_SMFZ01000001.1"/>
</dbReference>
<dbReference type="EMBL" id="SMFZ01000001">
    <property type="protein sequence ID" value="TCK26825.1"/>
    <property type="molecule type" value="Genomic_DNA"/>
</dbReference>
<dbReference type="PROSITE" id="PS51371">
    <property type="entry name" value="CBS"/>
    <property type="match status" value="1"/>
</dbReference>
<dbReference type="AlphaFoldDB" id="A0A4R1I000"/>
<evidence type="ECO:0000256" key="1">
    <source>
        <dbReference type="PROSITE-ProRule" id="PRU00703"/>
    </source>
</evidence>
<keyword evidence="4" id="KW-1185">Reference proteome</keyword>
<dbReference type="InterPro" id="IPR000644">
    <property type="entry name" value="CBS_dom"/>
</dbReference>
<sequence length="164" mass="16992">MANGSWTGLGNGAARTVGSAMIRRPKVCGPETTVAEVRDMFSDDHVHCVLVVDGGVLLAVVEPMDLFTAPPDAPASTTGRLAGRVVGPDADLHRTWRSMESGHRRRLAVVGPGNALAGLLCLKRSGRGFCSDTDVADRAVELGRALPPPIGGVEAVAADAPSCR</sequence>
<protein>
    <submittedName>
        <fullName evidence="3">CBS domain-containing protein</fullName>
    </submittedName>
</protein>
<gene>
    <name evidence="3" type="ORF">EV378_2670</name>
</gene>